<dbReference type="Pfam" id="PF20628">
    <property type="entry name" value="Dyp_perox_C"/>
    <property type="match status" value="1"/>
</dbReference>
<evidence type="ECO:0000313" key="18">
    <source>
        <dbReference type="Proteomes" id="UP000254879"/>
    </source>
</evidence>
<evidence type="ECO:0000256" key="13">
    <source>
        <dbReference type="RuleBase" id="RU365017"/>
    </source>
</evidence>
<gene>
    <name evidence="17" type="primary">efeN</name>
    <name evidence="17" type="ORF">NCTC10815_02633</name>
</gene>
<sequence>MKNTNDQDKSNQIPDKKGMTRREMLKLSAVAGTGIAIGASGIGTFLSMADHTYQAVNKNKKKIDAVDFYGKHQAGIITSQQTYGYLASFDIEVSSRKKVIDLFQTWTRFADLTSQGGHLQNDDNDMLPPADTGEALGLGAAKLTFTIGYGPTFFEKDGKDRFGIKHKRPHYLKQIPHMAHDSLKEEYCDGDICVQVCADDQQVAFHGIRNFIRLASGIATIRWLEEGFLRAPKEVTPRNLFGFKDGTANQDHATKSGFQKVVWAEKSEPEWMQGGSYLGYRKIQMLLEIWDRSSLMDQEDTFGRKKHSGAAYGEKGEFDKVDPKKLPTDSHVRLAKETNQQMQRRAYSYTAGVDNRTGNLDAGLLFICFTQNPDKQFSPMLKIMGKMDKLNEYTIPIGSALFACQGGLEPGEYFGEKIFRD</sequence>
<dbReference type="NCBIfam" id="TIGR01413">
    <property type="entry name" value="Dyp_perox_fam"/>
    <property type="match status" value="1"/>
</dbReference>
<protein>
    <recommendedName>
        <fullName evidence="10 13">Deferrochelatase</fullName>
        <ecNumber evidence="13">1.11.1.-</ecNumber>
    </recommendedName>
    <alternativeName>
        <fullName evidence="11 13">Peroxidase EfeB</fullName>
    </alternativeName>
</protein>
<keyword evidence="14" id="KW-1133">Transmembrane helix</keyword>
<evidence type="ECO:0000256" key="3">
    <source>
        <dbReference type="ARBA" id="ARBA00022617"/>
    </source>
</evidence>
<accession>A0A378MG03</accession>
<comment type="cofactor">
    <cofactor evidence="13">
        <name>heme b</name>
        <dbReference type="ChEBI" id="CHEBI:60344"/>
    </cofactor>
    <text evidence="13">Binds 1 heme b (iron(II)-protoporphyrin IX) group non-covalently per subunit.</text>
</comment>
<dbReference type="PANTHER" id="PTHR30521">
    <property type="entry name" value="DEFERROCHELATASE/PEROXIDASE"/>
    <property type="match status" value="1"/>
</dbReference>
<keyword evidence="2 13" id="KW-0575">Peroxidase</keyword>
<evidence type="ECO:0000256" key="6">
    <source>
        <dbReference type="ARBA" id="ARBA00023002"/>
    </source>
</evidence>
<keyword evidence="6 13" id="KW-0560">Oxidoreductase</keyword>
<evidence type="ECO:0000256" key="5">
    <source>
        <dbReference type="ARBA" id="ARBA00022729"/>
    </source>
</evidence>
<organism evidence="17 18">
    <name type="scientific">Listeria grayi</name>
    <name type="common">Listeria murrayi</name>
    <dbReference type="NCBI Taxonomy" id="1641"/>
    <lineage>
        <taxon>Bacteria</taxon>
        <taxon>Bacillati</taxon>
        <taxon>Bacillota</taxon>
        <taxon>Bacilli</taxon>
        <taxon>Bacillales</taxon>
        <taxon>Listeriaceae</taxon>
        <taxon>Listeria</taxon>
    </lineage>
</organism>
<comment type="function">
    <text evidence="13">Involved in the recovery of exogenous heme iron. Extracts iron from heme while preserving the protoporphyrin ring intact.</text>
</comment>
<comment type="subcellular location">
    <subcellularLocation>
        <location evidence="1">Cell envelope</location>
    </subcellularLocation>
</comment>
<keyword evidence="7 13" id="KW-0408">Iron</keyword>
<dbReference type="Pfam" id="PF04261">
    <property type="entry name" value="Dyp_perox_N"/>
    <property type="match status" value="1"/>
</dbReference>
<comment type="similarity">
    <text evidence="9 13">Belongs to the DyP-type peroxidase family.</text>
</comment>
<evidence type="ECO:0000256" key="4">
    <source>
        <dbReference type="ARBA" id="ARBA00022723"/>
    </source>
</evidence>
<dbReference type="SUPFAM" id="SSF54909">
    <property type="entry name" value="Dimeric alpha+beta barrel"/>
    <property type="match status" value="1"/>
</dbReference>
<dbReference type="InterPro" id="IPR048327">
    <property type="entry name" value="Dyp_perox_N"/>
</dbReference>
<dbReference type="GO" id="GO:0005829">
    <property type="term" value="C:cytosol"/>
    <property type="evidence" value="ECO:0007669"/>
    <property type="project" value="TreeGrafter"/>
</dbReference>
<dbReference type="InterPro" id="IPR011008">
    <property type="entry name" value="Dimeric_a/b-barrel"/>
</dbReference>
<evidence type="ECO:0000256" key="14">
    <source>
        <dbReference type="SAM" id="Phobius"/>
    </source>
</evidence>
<dbReference type="AlphaFoldDB" id="A0A378MG03"/>
<evidence type="ECO:0000256" key="9">
    <source>
        <dbReference type="ARBA" id="ARBA00025737"/>
    </source>
</evidence>
<evidence type="ECO:0000259" key="15">
    <source>
        <dbReference type="Pfam" id="PF04261"/>
    </source>
</evidence>
<keyword evidence="3 13" id="KW-0349">Heme</keyword>
<dbReference type="PROSITE" id="PS51404">
    <property type="entry name" value="DYP_PEROXIDASE"/>
    <property type="match status" value="1"/>
</dbReference>
<dbReference type="GO" id="GO:0004601">
    <property type="term" value="F:peroxidase activity"/>
    <property type="evidence" value="ECO:0007669"/>
    <property type="project" value="UniProtKB-KW"/>
</dbReference>
<evidence type="ECO:0000256" key="1">
    <source>
        <dbReference type="ARBA" id="ARBA00004196"/>
    </source>
</evidence>
<evidence type="ECO:0000256" key="11">
    <source>
        <dbReference type="ARBA" id="ARBA00033775"/>
    </source>
</evidence>
<dbReference type="GO" id="GO:0033212">
    <property type="term" value="P:iron import into cell"/>
    <property type="evidence" value="ECO:0007669"/>
    <property type="project" value="InterPro"/>
</dbReference>
<dbReference type="InterPro" id="IPR006311">
    <property type="entry name" value="TAT_signal"/>
</dbReference>
<keyword evidence="8" id="KW-0456">Lyase</keyword>
<evidence type="ECO:0000259" key="16">
    <source>
        <dbReference type="Pfam" id="PF20628"/>
    </source>
</evidence>
<comment type="catalytic activity">
    <reaction evidence="12">
        <text>heme b + 2 H(+) = protoporphyrin IX + Fe(2+)</text>
        <dbReference type="Rhea" id="RHEA:22584"/>
        <dbReference type="ChEBI" id="CHEBI:15378"/>
        <dbReference type="ChEBI" id="CHEBI:29033"/>
        <dbReference type="ChEBI" id="CHEBI:57306"/>
        <dbReference type="ChEBI" id="CHEBI:60344"/>
        <dbReference type="EC" id="4.98.1.1"/>
    </reaction>
    <physiologicalReaction direction="left-to-right" evidence="12">
        <dbReference type="Rhea" id="RHEA:22585"/>
    </physiologicalReaction>
</comment>
<keyword evidence="4 13" id="KW-0479">Metal-binding</keyword>
<keyword evidence="14" id="KW-0812">Transmembrane</keyword>
<dbReference type="GO" id="GO:0046872">
    <property type="term" value="F:metal ion binding"/>
    <property type="evidence" value="ECO:0007669"/>
    <property type="project" value="UniProtKB-KW"/>
</dbReference>
<dbReference type="Proteomes" id="UP000254879">
    <property type="component" value="Unassembled WGS sequence"/>
</dbReference>
<dbReference type="EMBL" id="UGPG01000001">
    <property type="protein sequence ID" value="STY45258.1"/>
    <property type="molecule type" value="Genomic_DNA"/>
</dbReference>
<evidence type="ECO:0000256" key="8">
    <source>
        <dbReference type="ARBA" id="ARBA00023239"/>
    </source>
</evidence>
<dbReference type="InterPro" id="IPR006314">
    <property type="entry name" value="Dyp_peroxidase"/>
</dbReference>
<evidence type="ECO:0000256" key="2">
    <source>
        <dbReference type="ARBA" id="ARBA00022559"/>
    </source>
</evidence>
<keyword evidence="5" id="KW-0732">Signal</keyword>
<evidence type="ECO:0000256" key="10">
    <source>
        <dbReference type="ARBA" id="ARBA00033771"/>
    </source>
</evidence>
<feature type="transmembrane region" description="Helical" evidence="14">
    <location>
        <begin position="27"/>
        <end position="49"/>
    </location>
</feature>
<dbReference type="PANTHER" id="PTHR30521:SF4">
    <property type="entry name" value="DEFERROCHELATASE"/>
    <property type="match status" value="1"/>
</dbReference>
<dbReference type="RefSeq" id="WP_115346244.1">
    <property type="nucleotide sequence ID" value="NZ_UGPG01000001.1"/>
</dbReference>
<dbReference type="NCBIfam" id="TIGR01412">
    <property type="entry name" value="tat_substr_1"/>
    <property type="match status" value="1"/>
</dbReference>
<evidence type="ECO:0000256" key="12">
    <source>
        <dbReference type="ARBA" id="ARBA00048856"/>
    </source>
</evidence>
<keyword evidence="14" id="KW-0472">Membrane</keyword>
<dbReference type="GO" id="GO:0030313">
    <property type="term" value="C:cell envelope"/>
    <property type="evidence" value="ECO:0007669"/>
    <property type="project" value="UniProtKB-SubCell"/>
</dbReference>
<reference evidence="17 18" key="1">
    <citation type="submission" date="2018-06" db="EMBL/GenBank/DDBJ databases">
        <authorList>
            <consortium name="Pathogen Informatics"/>
            <person name="Doyle S."/>
        </authorList>
    </citation>
    <scope>NUCLEOTIDE SEQUENCE [LARGE SCALE GENOMIC DNA]</scope>
    <source>
        <strain evidence="18">NCTC 10815</strain>
    </source>
</reference>
<proteinExistence type="inferred from homology"/>
<dbReference type="InterPro" id="IPR006313">
    <property type="entry name" value="EfeB/EfeN"/>
</dbReference>
<feature type="domain" description="Dyp-type peroxidase N-terminal" evidence="15">
    <location>
        <begin position="73"/>
        <end position="228"/>
    </location>
</feature>
<feature type="domain" description="Dyp-type peroxidase C-terminal" evidence="16">
    <location>
        <begin position="236"/>
        <end position="407"/>
    </location>
</feature>
<evidence type="ECO:0000313" key="17">
    <source>
        <dbReference type="EMBL" id="STY45258.1"/>
    </source>
</evidence>
<evidence type="ECO:0000256" key="7">
    <source>
        <dbReference type="ARBA" id="ARBA00023004"/>
    </source>
</evidence>
<dbReference type="PROSITE" id="PS51318">
    <property type="entry name" value="TAT"/>
    <property type="match status" value="1"/>
</dbReference>
<dbReference type="InterPro" id="IPR048328">
    <property type="entry name" value="Dyp_perox_C"/>
</dbReference>
<dbReference type="GO" id="GO:0020037">
    <property type="term" value="F:heme binding"/>
    <property type="evidence" value="ECO:0007669"/>
    <property type="project" value="InterPro"/>
</dbReference>
<dbReference type="GO" id="GO:0004325">
    <property type="term" value="F:ferrochelatase activity"/>
    <property type="evidence" value="ECO:0007669"/>
    <property type="project" value="UniProtKB-EC"/>
</dbReference>
<dbReference type="EC" id="1.11.1.-" evidence="13"/>
<name>A0A378MG03_LISGR</name>